<feature type="domain" description="ANTAR" evidence="2">
    <location>
        <begin position="1"/>
        <end position="48"/>
    </location>
</feature>
<evidence type="ECO:0000313" key="4">
    <source>
        <dbReference type="Proteomes" id="UP000054804"/>
    </source>
</evidence>
<comment type="caution">
    <text evidence="3">The sequence shown here is derived from an EMBL/GenBank/DDBJ whole genome shotgun (WGS) entry which is preliminary data.</text>
</comment>
<sequence length="83" mass="8686">METNAILDQAVGVLVAAGRLTPEQGWEELRETSRRLGIELRDLAERVVAWGGNGQLPTGLRARPGADTQGHAPDPACGGGAAR</sequence>
<dbReference type="Pfam" id="PF03861">
    <property type="entry name" value="ANTAR"/>
    <property type="match status" value="1"/>
</dbReference>
<dbReference type="Gene3D" id="1.10.10.10">
    <property type="entry name" value="Winged helix-like DNA-binding domain superfamily/Winged helix DNA-binding domain"/>
    <property type="match status" value="1"/>
</dbReference>
<proteinExistence type="predicted"/>
<dbReference type="AlphaFoldDB" id="A0A0W7X8T1"/>
<gene>
    <name evidence="3" type="ORF">AT728_21605</name>
</gene>
<keyword evidence="4" id="KW-1185">Reference proteome</keyword>
<reference evidence="3 4" key="1">
    <citation type="submission" date="2015-12" db="EMBL/GenBank/DDBJ databases">
        <title>Draft genome sequence of Streptomyces silvensis ATCC 53525, a producer of novel hormone antagonists.</title>
        <authorList>
            <person name="Johnston C.W."/>
            <person name="Li Y."/>
            <person name="Magarvey N.A."/>
        </authorList>
    </citation>
    <scope>NUCLEOTIDE SEQUENCE [LARGE SCALE GENOMIC DNA]</scope>
    <source>
        <strain evidence="3 4">ATCC 53525</strain>
    </source>
</reference>
<evidence type="ECO:0000256" key="1">
    <source>
        <dbReference type="SAM" id="MobiDB-lite"/>
    </source>
</evidence>
<name>A0A0W7X8T1_9ACTN</name>
<feature type="region of interest" description="Disordered" evidence="1">
    <location>
        <begin position="54"/>
        <end position="83"/>
    </location>
</feature>
<dbReference type="GO" id="GO:0003723">
    <property type="term" value="F:RNA binding"/>
    <property type="evidence" value="ECO:0007669"/>
    <property type="project" value="InterPro"/>
</dbReference>
<dbReference type="PROSITE" id="PS50921">
    <property type="entry name" value="ANTAR"/>
    <property type="match status" value="1"/>
</dbReference>
<dbReference type="STRING" id="1765722.AT728_21605"/>
<evidence type="ECO:0000313" key="3">
    <source>
        <dbReference type="EMBL" id="KUF19163.1"/>
    </source>
</evidence>
<dbReference type="SMART" id="SM01012">
    <property type="entry name" value="ANTAR"/>
    <property type="match status" value="1"/>
</dbReference>
<accession>A0A0W7X8T1</accession>
<organism evidence="3 4">
    <name type="scientific">Streptomyces silvensis</name>
    <dbReference type="NCBI Taxonomy" id="1765722"/>
    <lineage>
        <taxon>Bacteria</taxon>
        <taxon>Bacillati</taxon>
        <taxon>Actinomycetota</taxon>
        <taxon>Actinomycetes</taxon>
        <taxon>Kitasatosporales</taxon>
        <taxon>Streptomycetaceae</taxon>
        <taxon>Streptomyces</taxon>
    </lineage>
</organism>
<protein>
    <recommendedName>
        <fullName evidence="2">ANTAR domain-containing protein</fullName>
    </recommendedName>
</protein>
<evidence type="ECO:0000259" key="2">
    <source>
        <dbReference type="PROSITE" id="PS50921"/>
    </source>
</evidence>
<dbReference type="Proteomes" id="UP000054804">
    <property type="component" value="Unassembled WGS sequence"/>
</dbReference>
<dbReference type="InterPro" id="IPR005561">
    <property type="entry name" value="ANTAR"/>
</dbReference>
<dbReference type="InterPro" id="IPR036388">
    <property type="entry name" value="WH-like_DNA-bd_sf"/>
</dbReference>
<dbReference type="EMBL" id="LOCL01000028">
    <property type="protein sequence ID" value="KUF19163.1"/>
    <property type="molecule type" value="Genomic_DNA"/>
</dbReference>